<keyword evidence="2" id="KW-1003">Cell membrane</keyword>
<proteinExistence type="predicted"/>
<evidence type="ECO:0008006" key="11">
    <source>
        <dbReference type="Google" id="ProtNLM"/>
    </source>
</evidence>
<dbReference type="KEGG" id="sbf:JCM31447_10090"/>
<dbReference type="EMBL" id="AP019368">
    <property type="protein sequence ID" value="BBH52568.1"/>
    <property type="molecule type" value="Genomic_DNA"/>
</dbReference>
<dbReference type="PROSITE" id="PS00409">
    <property type="entry name" value="PROKAR_NTER_METHYL"/>
    <property type="match status" value="1"/>
</dbReference>
<organism evidence="9 10">
    <name type="scientific">Fluviispira sanaruensis</name>
    <dbReference type="NCBI Taxonomy" id="2493639"/>
    <lineage>
        <taxon>Bacteria</taxon>
        <taxon>Pseudomonadati</taxon>
        <taxon>Bdellovibrionota</taxon>
        <taxon>Oligoflexia</taxon>
        <taxon>Silvanigrellales</taxon>
        <taxon>Silvanigrellaceae</taxon>
        <taxon>Fluviispira</taxon>
    </lineage>
</organism>
<evidence type="ECO:0000256" key="8">
    <source>
        <dbReference type="SAM" id="Phobius"/>
    </source>
</evidence>
<evidence type="ECO:0000313" key="10">
    <source>
        <dbReference type="Proteomes" id="UP000291236"/>
    </source>
</evidence>
<feature type="transmembrane region" description="Helical" evidence="8">
    <location>
        <begin position="12"/>
        <end position="33"/>
    </location>
</feature>
<comment type="subcellular location">
    <subcellularLocation>
        <location evidence="1">Cell inner membrane</location>
        <topology evidence="1">Single-pass membrane protein</topology>
    </subcellularLocation>
</comment>
<keyword evidence="4" id="KW-0997">Cell inner membrane</keyword>
<evidence type="ECO:0000256" key="5">
    <source>
        <dbReference type="ARBA" id="ARBA00022692"/>
    </source>
</evidence>
<gene>
    <name evidence="9" type="ORF">JCM31447_10090</name>
</gene>
<accession>A0A4P2VJA6</accession>
<dbReference type="PANTHER" id="PTHR39583">
    <property type="entry name" value="TYPE II SECRETION SYSTEM PROTEIN J-RELATED"/>
    <property type="match status" value="1"/>
</dbReference>
<keyword evidence="6 8" id="KW-1133">Transmembrane helix</keyword>
<dbReference type="SUPFAM" id="SSF54523">
    <property type="entry name" value="Pili subunits"/>
    <property type="match status" value="1"/>
</dbReference>
<dbReference type="InterPro" id="IPR045584">
    <property type="entry name" value="Pilin-like"/>
</dbReference>
<keyword evidence="7 8" id="KW-0472">Membrane</keyword>
<keyword evidence="3" id="KW-0488">Methylation</keyword>
<dbReference type="InterPro" id="IPR051621">
    <property type="entry name" value="T2SS_protein_J"/>
</dbReference>
<reference evidence="9 10" key="1">
    <citation type="submission" date="2018-12" db="EMBL/GenBank/DDBJ databases">
        <title>Rubrispira sanarue gen. nov., sp., nov., a member of the order Silvanigrellales, isolated from a brackish lake in Hamamatsu Japan.</title>
        <authorList>
            <person name="Maejima Y."/>
            <person name="Iino T."/>
            <person name="Muraguchi Y."/>
            <person name="Fukuda K."/>
            <person name="Nojiri H."/>
            <person name="Ohkuma M."/>
            <person name="Moriuchi R."/>
            <person name="Dohra H."/>
            <person name="Kimbara K."/>
            <person name="Shintani M."/>
        </authorList>
    </citation>
    <scope>NUCLEOTIDE SEQUENCE [LARGE SCALE GENOMIC DNA]</scope>
    <source>
        <strain evidence="9 10">RF1110005</strain>
    </source>
</reference>
<sequence>MQMLKNQHGFSLLEIILALSILAALSVMTINILTTQLSTREKVTDYNTQKHSINMAMKKIYDDLQSAYISDQKSLTSLNLGARQIVPQLYFRNNNLVFSTSNFKSYIANSTQSNLAFVRYYIRPDPQNSNKNQLIRAVDTDMSESIERDDVGLKEVLDPDIKEFRVLFWNGNEYRQEWDTTANDTQNKLPKLVKIHLESYSPEGSLDKQLREANPVSQQNRKTYMLDTTVYIMSTNGISNALNPSGSFKWQ</sequence>
<dbReference type="Pfam" id="PF07963">
    <property type="entry name" value="N_methyl"/>
    <property type="match status" value="1"/>
</dbReference>
<protein>
    <recommendedName>
        <fullName evidence="11">Type II secretion system protein J</fullName>
    </recommendedName>
</protein>
<evidence type="ECO:0000256" key="4">
    <source>
        <dbReference type="ARBA" id="ARBA00022519"/>
    </source>
</evidence>
<dbReference type="GO" id="GO:0005886">
    <property type="term" value="C:plasma membrane"/>
    <property type="evidence" value="ECO:0007669"/>
    <property type="project" value="UniProtKB-SubCell"/>
</dbReference>
<dbReference type="Proteomes" id="UP000291236">
    <property type="component" value="Chromosome"/>
</dbReference>
<name>A0A4P2VJA6_FLUSA</name>
<evidence type="ECO:0000256" key="7">
    <source>
        <dbReference type="ARBA" id="ARBA00023136"/>
    </source>
</evidence>
<dbReference type="GO" id="GO:0015628">
    <property type="term" value="P:protein secretion by the type II secretion system"/>
    <property type="evidence" value="ECO:0007669"/>
    <property type="project" value="TreeGrafter"/>
</dbReference>
<evidence type="ECO:0000256" key="6">
    <source>
        <dbReference type="ARBA" id="ARBA00022989"/>
    </source>
</evidence>
<keyword evidence="5 8" id="KW-0812">Transmembrane</keyword>
<evidence type="ECO:0000256" key="1">
    <source>
        <dbReference type="ARBA" id="ARBA00004377"/>
    </source>
</evidence>
<keyword evidence="10" id="KW-1185">Reference proteome</keyword>
<evidence type="ECO:0000313" key="9">
    <source>
        <dbReference type="EMBL" id="BBH52568.1"/>
    </source>
</evidence>
<evidence type="ECO:0000256" key="2">
    <source>
        <dbReference type="ARBA" id="ARBA00022475"/>
    </source>
</evidence>
<dbReference type="PANTHER" id="PTHR39583:SF2">
    <property type="entry name" value="TYPE II SECRETION SYSTEM PROTEIN J"/>
    <property type="match status" value="1"/>
</dbReference>
<dbReference type="OrthoDB" id="5293385at2"/>
<evidence type="ECO:0000256" key="3">
    <source>
        <dbReference type="ARBA" id="ARBA00022481"/>
    </source>
</evidence>
<dbReference type="InterPro" id="IPR012902">
    <property type="entry name" value="N_methyl_site"/>
</dbReference>
<dbReference type="RefSeq" id="WP_130607182.1">
    <property type="nucleotide sequence ID" value="NZ_AP019368.1"/>
</dbReference>
<dbReference type="AlphaFoldDB" id="A0A4P2VJA6"/>
<dbReference type="NCBIfam" id="TIGR02532">
    <property type="entry name" value="IV_pilin_GFxxxE"/>
    <property type="match status" value="1"/>
</dbReference>